<dbReference type="EMBL" id="CHKL01000439">
    <property type="protein sequence ID" value="COW78219.1"/>
    <property type="molecule type" value="Genomic_DNA"/>
</dbReference>
<organism evidence="2 3">
    <name type="scientific">Mycobacterium tuberculosis</name>
    <dbReference type="NCBI Taxonomy" id="1773"/>
    <lineage>
        <taxon>Bacteria</taxon>
        <taxon>Bacillati</taxon>
        <taxon>Actinomycetota</taxon>
        <taxon>Actinomycetes</taxon>
        <taxon>Mycobacteriales</taxon>
        <taxon>Mycobacteriaceae</taxon>
        <taxon>Mycobacterium</taxon>
        <taxon>Mycobacterium tuberculosis complex</taxon>
    </lineage>
</organism>
<protein>
    <submittedName>
        <fullName evidence="2">Uncharacterized protein</fullName>
    </submittedName>
</protein>
<gene>
    <name evidence="2" type="ORF">ERS007741_03145</name>
</gene>
<dbReference type="AlphaFoldDB" id="A0A655JE15"/>
<evidence type="ECO:0000313" key="3">
    <source>
        <dbReference type="Proteomes" id="UP000048600"/>
    </source>
</evidence>
<sequence length="145" mass="14916">MCSGASPLSAPTRPATTARCGLGPSSSQPESGHTRRASLISPRPWLREACLAAGAGVRASVSRSASSTASSPRCTAAAMDAVSRPWVRTRRFRNASRVARPVTMPAAMASSMPPECTCAPVGSRESARVSSTASEVIRTGNTVVS</sequence>
<dbReference type="Proteomes" id="UP000048600">
    <property type="component" value="Unassembled WGS sequence"/>
</dbReference>
<reference evidence="2 3" key="1">
    <citation type="submission" date="2015-03" db="EMBL/GenBank/DDBJ databases">
        <authorList>
            <consortium name="Pathogen Informatics"/>
        </authorList>
    </citation>
    <scope>NUCLEOTIDE SEQUENCE [LARGE SCALE GENOMIC DNA]</scope>
    <source>
        <strain evidence="2 3">P00601463</strain>
    </source>
</reference>
<name>A0A655JE15_MYCTX</name>
<accession>A0A655JE15</accession>
<evidence type="ECO:0000313" key="2">
    <source>
        <dbReference type="EMBL" id="COW78219.1"/>
    </source>
</evidence>
<feature type="region of interest" description="Disordered" evidence="1">
    <location>
        <begin position="58"/>
        <end position="77"/>
    </location>
</feature>
<feature type="region of interest" description="Disordered" evidence="1">
    <location>
        <begin position="1"/>
        <end position="40"/>
    </location>
</feature>
<evidence type="ECO:0000256" key="1">
    <source>
        <dbReference type="SAM" id="MobiDB-lite"/>
    </source>
</evidence>
<proteinExistence type="predicted"/>